<dbReference type="EMBL" id="BMIK01000016">
    <property type="protein sequence ID" value="GGC41074.1"/>
    <property type="molecule type" value="Genomic_DNA"/>
</dbReference>
<dbReference type="PANTHER" id="PTHR22901">
    <property type="entry name" value="SIALATE O-ACETYLESTERASE"/>
    <property type="match status" value="1"/>
</dbReference>
<dbReference type="InterPro" id="IPR036514">
    <property type="entry name" value="SGNH_hydro_sf"/>
</dbReference>
<organism evidence="4 5">
    <name type="scientific">Parapedobacter defluvii</name>
    <dbReference type="NCBI Taxonomy" id="2045106"/>
    <lineage>
        <taxon>Bacteria</taxon>
        <taxon>Pseudomonadati</taxon>
        <taxon>Bacteroidota</taxon>
        <taxon>Sphingobacteriia</taxon>
        <taxon>Sphingobacteriales</taxon>
        <taxon>Sphingobacteriaceae</taxon>
        <taxon>Parapedobacter</taxon>
    </lineage>
</organism>
<dbReference type="SUPFAM" id="SSF52266">
    <property type="entry name" value="SGNH hydrolase"/>
    <property type="match status" value="1"/>
</dbReference>
<evidence type="ECO:0000256" key="2">
    <source>
        <dbReference type="SAM" id="SignalP"/>
    </source>
</evidence>
<keyword evidence="1" id="KW-0378">Hydrolase</keyword>
<evidence type="ECO:0000313" key="5">
    <source>
        <dbReference type="Proteomes" id="UP000597338"/>
    </source>
</evidence>
<evidence type="ECO:0000259" key="3">
    <source>
        <dbReference type="Pfam" id="PF03629"/>
    </source>
</evidence>
<name>A0ABQ1MI95_9SPHI</name>
<evidence type="ECO:0000313" key="4">
    <source>
        <dbReference type="EMBL" id="GGC41074.1"/>
    </source>
</evidence>
<dbReference type="PANTHER" id="PTHR22901:SF0">
    <property type="entry name" value="SIALATE O-ACETYLESTERASE"/>
    <property type="match status" value="1"/>
</dbReference>
<dbReference type="Proteomes" id="UP000597338">
    <property type="component" value="Unassembled WGS sequence"/>
</dbReference>
<gene>
    <name evidence="4" type="ORF">GCM10011386_36380</name>
</gene>
<keyword evidence="2" id="KW-0732">Signal</keyword>
<dbReference type="Pfam" id="PF03629">
    <property type="entry name" value="SASA"/>
    <property type="match status" value="1"/>
</dbReference>
<dbReference type="Gene3D" id="3.40.50.1110">
    <property type="entry name" value="SGNH hydrolase"/>
    <property type="match status" value="1"/>
</dbReference>
<comment type="caution">
    <text evidence="4">The sequence shown here is derived from an EMBL/GenBank/DDBJ whole genome shotgun (WGS) entry which is preliminary data.</text>
</comment>
<proteinExistence type="predicted"/>
<sequence>MQLVKAVSVFLILGRCMVFPAMSQDIAIARQLGADAGDRHLYWDSLSVDMAVRSDNDPVIGLLLNYSDSSDFHFLTVANRNGKLLVQLGRKQYGHTRIAEQFVKEGQLLAQHNYRLKVYRAPWVDREHWRQWKAELVDLSQGKRIFKESVENILPFFGLGRTGPFIGGPATELRAFNRYPTVPGPEQASLKPAALFGSGMVLQREKPIPVWGTAKPGSRVCVVLANRRDSTLAGPDGSWRVVLPAREAATGLTMQIRCGTATVEFQDIAIGEVWVASGQSNLEMRAWQSDVVQQLDSTWKNGAIRFFMQQQWPSPQPEETAVGKWIKADSPDAWGCSAAALSFAIHLNGQLGIPVGILQAAWGGTGVESWIPVDSLRAIPQASAMLERYNGYLDVQKAGGEVTAEWPLSWDVPGQNHAPAYLYNGMIHPLRSYPVRGVLWYQGESNCHRSSQYQYLLPTFLKSWREAWRDDSLAFIGVQLAGYDGRQSGNQVPGAWPLLRDIQRRVLDDDPRARLVTAFDLGDSLDIHPYRKWELGRRMSLAAVQLVQGGLSAPFSGPDVANVKLEGKTAWVSYKKGTADFGGPDSEITGFEVAGDDRRFHPARATLTADGRIRLTSADVPHIAAVRYGWENYPVRANLKNTAGLGAIPFRTDNWEIADQYPY</sequence>
<dbReference type="InterPro" id="IPR005181">
    <property type="entry name" value="SASA"/>
</dbReference>
<feature type="signal peptide" evidence="2">
    <location>
        <begin position="1"/>
        <end position="23"/>
    </location>
</feature>
<protein>
    <recommendedName>
        <fullName evidence="3">Sialate O-acetylesterase domain-containing protein</fullName>
    </recommendedName>
</protein>
<dbReference type="InterPro" id="IPR039329">
    <property type="entry name" value="SIAE"/>
</dbReference>
<accession>A0ABQ1MI95</accession>
<feature type="chain" id="PRO_5045121306" description="Sialate O-acetylesterase domain-containing protein" evidence="2">
    <location>
        <begin position="24"/>
        <end position="663"/>
    </location>
</feature>
<feature type="domain" description="Sialate O-acetylesterase" evidence="3">
    <location>
        <begin position="272"/>
        <end position="542"/>
    </location>
</feature>
<dbReference type="RefSeq" id="WP_188752893.1">
    <property type="nucleotide sequence ID" value="NZ_BMIK01000016.1"/>
</dbReference>
<reference evidence="5" key="1">
    <citation type="journal article" date="2019" name="Int. J. Syst. Evol. Microbiol.">
        <title>The Global Catalogue of Microorganisms (GCM) 10K type strain sequencing project: providing services to taxonomists for standard genome sequencing and annotation.</title>
        <authorList>
            <consortium name="The Broad Institute Genomics Platform"/>
            <consortium name="The Broad Institute Genome Sequencing Center for Infectious Disease"/>
            <person name="Wu L."/>
            <person name="Ma J."/>
        </authorList>
    </citation>
    <scope>NUCLEOTIDE SEQUENCE [LARGE SCALE GENOMIC DNA]</scope>
    <source>
        <strain evidence="5">CGMCC 1.15342</strain>
    </source>
</reference>
<keyword evidence="5" id="KW-1185">Reference proteome</keyword>
<evidence type="ECO:0000256" key="1">
    <source>
        <dbReference type="ARBA" id="ARBA00022801"/>
    </source>
</evidence>